<comment type="caution">
    <text evidence="2">The sequence shown here is derived from an EMBL/GenBank/DDBJ whole genome shotgun (WGS) entry which is preliminary data.</text>
</comment>
<gene>
    <name evidence="2" type="ORF">N658DRAFT_511536</name>
</gene>
<reference evidence="2" key="2">
    <citation type="submission" date="2023-05" db="EMBL/GenBank/DDBJ databases">
        <authorList>
            <consortium name="Lawrence Berkeley National Laboratory"/>
            <person name="Steindorff A."/>
            <person name="Hensen N."/>
            <person name="Bonometti L."/>
            <person name="Westerberg I."/>
            <person name="Brannstrom I.O."/>
            <person name="Guillou S."/>
            <person name="Cros-Aarteil S."/>
            <person name="Calhoun S."/>
            <person name="Haridas S."/>
            <person name="Kuo A."/>
            <person name="Mondo S."/>
            <person name="Pangilinan J."/>
            <person name="Riley R."/>
            <person name="Labutti K."/>
            <person name="Andreopoulos B."/>
            <person name="Lipzen A."/>
            <person name="Chen C."/>
            <person name="Yanf M."/>
            <person name="Daum C."/>
            <person name="Ng V."/>
            <person name="Clum A."/>
            <person name="Ohm R."/>
            <person name="Martin F."/>
            <person name="Silar P."/>
            <person name="Natvig D."/>
            <person name="Lalanne C."/>
            <person name="Gautier V."/>
            <person name="Ament-Velasquez S.L."/>
            <person name="Kruys A."/>
            <person name="Hutchinson M.I."/>
            <person name="Powell A.J."/>
            <person name="Barry K."/>
            <person name="Miller A.N."/>
            <person name="Grigoriev I.V."/>
            <person name="Debuchy R."/>
            <person name="Gladieux P."/>
            <person name="Thoren M.H."/>
            <person name="Johannesson H."/>
        </authorList>
    </citation>
    <scope>NUCLEOTIDE SEQUENCE</scope>
    <source>
        <strain evidence="2">CBS 757.83</strain>
    </source>
</reference>
<proteinExistence type="predicted"/>
<keyword evidence="3" id="KW-1185">Reference proteome</keyword>
<sequence length="149" mass="16346">MDLGGHSPPPGRSSDKSPPPRPSHDKRQSSTSAVRSTGPRQTSARPILSKAARNLPSTIEIAVAEASRVKKATQKTAEKVRRDRLKGAVEELIKSTSEPCCSDSAVEPGAETSSSAATKIQGKRHSRFDRKYYFPVPDMEQRIAYCRLW</sequence>
<name>A0AAN6PQW0_9PEZI</name>
<feature type="compositionally biased region" description="Polar residues" evidence="1">
    <location>
        <begin position="29"/>
        <end position="44"/>
    </location>
</feature>
<dbReference type="EMBL" id="MU863744">
    <property type="protein sequence ID" value="KAK4096048.1"/>
    <property type="molecule type" value="Genomic_DNA"/>
</dbReference>
<dbReference type="Proteomes" id="UP001305647">
    <property type="component" value="Unassembled WGS sequence"/>
</dbReference>
<evidence type="ECO:0000313" key="2">
    <source>
        <dbReference type="EMBL" id="KAK4096048.1"/>
    </source>
</evidence>
<dbReference type="AlphaFoldDB" id="A0AAN6PQW0"/>
<organism evidence="2 3">
    <name type="scientific">Parathielavia hyrcaniae</name>
    <dbReference type="NCBI Taxonomy" id="113614"/>
    <lineage>
        <taxon>Eukaryota</taxon>
        <taxon>Fungi</taxon>
        <taxon>Dikarya</taxon>
        <taxon>Ascomycota</taxon>
        <taxon>Pezizomycotina</taxon>
        <taxon>Sordariomycetes</taxon>
        <taxon>Sordariomycetidae</taxon>
        <taxon>Sordariales</taxon>
        <taxon>Chaetomiaceae</taxon>
        <taxon>Parathielavia</taxon>
    </lineage>
</organism>
<feature type="region of interest" description="Disordered" evidence="1">
    <location>
        <begin position="99"/>
        <end position="122"/>
    </location>
</feature>
<protein>
    <submittedName>
        <fullName evidence="2">Uncharacterized protein</fullName>
    </submittedName>
</protein>
<feature type="compositionally biased region" description="Pro residues" evidence="1">
    <location>
        <begin position="7"/>
        <end position="21"/>
    </location>
</feature>
<reference evidence="2" key="1">
    <citation type="journal article" date="2023" name="Mol. Phylogenet. Evol.">
        <title>Genome-scale phylogeny and comparative genomics of the fungal order Sordariales.</title>
        <authorList>
            <person name="Hensen N."/>
            <person name="Bonometti L."/>
            <person name="Westerberg I."/>
            <person name="Brannstrom I.O."/>
            <person name="Guillou S."/>
            <person name="Cros-Aarteil S."/>
            <person name="Calhoun S."/>
            <person name="Haridas S."/>
            <person name="Kuo A."/>
            <person name="Mondo S."/>
            <person name="Pangilinan J."/>
            <person name="Riley R."/>
            <person name="LaButti K."/>
            <person name="Andreopoulos B."/>
            <person name="Lipzen A."/>
            <person name="Chen C."/>
            <person name="Yan M."/>
            <person name="Daum C."/>
            <person name="Ng V."/>
            <person name="Clum A."/>
            <person name="Steindorff A."/>
            <person name="Ohm R.A."/>
            <person name="Martin F."/>
            <person name="Silar P."/>
            <person name="Natvig D.O."/>
            <person name="Lalanne C."/>
            <person name="Gautier V."/>
            <person name="Ament-Velasquez S.L."/>
            <person name="Kruys A."/>
            <person name="Hutchinson M.I."/>
            <person name="Powell A.J."/>
            <person name="Barry K."/>
            <person name="Miller A.N."/>
            <person name="Grigoriev I.V."/>
            <person name="Debuchy R."/>
            <person name="Gladieux P."/>
            <person name="Hiltunen Thoren M."/>
            <person name="Johannesson H."/>
        </authorList>
    </citation>
    <scope>NUCLEOTIDE SEQUENCE</scope>
    <source>
        <strain evidence="2">CBS 757.83</strain>
    </source>
</reference>
<feature type="region of interest" description="Disordered" evidence="1">
    <location>
        <begin position="1"/>
        <end position="54"/>
    </location>
</feature>
<accession>A0AAN6PQW0</accession>
<evidence type="ECO:0000256" key="1">
    <source>
        <dbReference type="SAM" id="MobiDB-lite"/>
    </source>
</evidence>
<evidence type="ECO:0000313" key="3">
    <source>
        <dbReference type="Proteomes" id="UP001305647"/>
    </source>
</evidence>